<keyword evidence="1" id="KW-0812">Transmembrane</keyword>
<feature type="domain" description="VanZ-like" evidence="2">
    <location>
        <begin position="8"/>
        <end position="139"/>
    </location>
</feature>
<keyword evidence="4" id="KW-1185">Reference proteome</keyword>
<evidence type="ECO:0000313" key="3">
    <source>
        <dbReference type="EMBL" id="GAA4068508.1"/>
    </source>
</evidence>
<dbReference type="InterPro" id="IPR016747">
    <property type="entry name" value="Phosphotransbutyrylase"/>
</dbReference>
<evidence type="ECO:0000259" key="2">
    <source>
        <dbReference type="Pfam" id="PF04892"/>
    </source>
</evidence>
<name>A0ABP7VJY3_9BACI</name>
<keyword evidence="1" id="KW-1133">Transmembrane helix</keyword>
<feature type="transmembrane region" description="Helical" evidence="1">
    <location>
        <begin position="65"/>
        <end position="82"/>
    </location>
</feature>
<comment type="caution">
    <text evidence="3">The sequence shown here is derived from an EMBL/GenBank/DDBJ whole genome shotgun (WGS) entry which is preliminary data.</text>
</comment>
<dbReference type="PANTHER" id="PTHR28008:SF1">
    <property type="entry name" value="DOMAIN PROTEIN, PUTATIVE (AFU_ORTHOLOGUE AFUA_3G10980)-RELATED"/>
    <property type="match status" value="1"/>
</dbReference>
<gene>
    <name evidence="3" type="ORF">GCM10022410_13080</name>
</gene>
<sequence>MWRKAISWLLVLLWMGLIFYLSHQPAVESANLSSGIMERILVLIDRVIVGLRIDPDHFHFIIRKSAHFIAYFILGILVINALKTSRMMSLRSIFIGLAICVLFAISDEVHQLFVPGRAGQVMDVVIDSTGAIAGISGYLGLEKLLRD</sequence>
<dbReference type="PIRSF" id="PIRSF019083">
    <property type="entry name" value="UCP019083_VanZ"/>
    <property type="match status" value="1"/>
</dbReference>
<evidence type="ECO:0000313" key="4">
    <source>
        <dbReference type="Proteomes" id="UP001501734"/>
    </source>
</evidence>
<reference evidence="4" key="1">
    <citation type="journal article" date="2019" name="Int. J. Syst. Evol. Microbiol.">
        <title>The Global Catalogue of Microorganisms (GCM) 10K type strain sequencing project: providing services to taxonomists for standard genome sequencing and annotation.</title>
        <authorList>
            <consortium name="The Broad Institute Genomics Platform"/>
            <consortium name="The Broad Institute Genome Sequencing Center for Infectious Disease"/>
            <person name="Wu L."/>
            <person name="Ma J."/>
        </authorList>
    </citation>
    <scope>NUCLEOTIDE SEQUENCE [LARGE SCALE GENOMIC DNA]</scope>
    <source>
        <strain evidence="4">JCM 17250</strain>
    </source>
</reference>
<accession>A0ABP7VJY3</accession>
<dbReference type="Pfam" id="PF04892">
    <property type="entry name" value="VanZ"/>
    <property type="match status" value="1"/>
</dbReference>
<proteinExistence type="predicted"/>
<dbReference type="EMBL" id="BAABDL010000070">
    <property type="protein sequence ID" value="GAA4068508.1"/>
    <property type="molecule type" value="Genomic_DNA"/>
</dbReference>
<keyword evidence="1" id="KW-0472">Membrane</keyword>
<organism evidence="3 4">
    <name type="scientific">Amphibacillus indicireducens</name>
    <dbReference type="NCBI Taxonomy" id="1076330"/>
    <lineage>
        <taxon>Bacteria</taxon>
        <taxon>Bacillati</taxon>
        <taxon>Bacillota</taxon>
        <taxon>Bacilli</taxon>
        <taxon>Bacillales</taxon>
        <taxon>Bacillaceae</taxon>
        <taxon>Amphibacillus</taxon>
    </lineage>
</organism>
<dbReference type="InterPro" id="IPR006976">
    <property type="entry name" value="VanZ-like"/>
</dbReference>
<dbReference type="PANTHER" id="PTHR28008">
    <property type="entry name" value="DOMAIN PROTEIN, PUTATIVE (AFU_ORTHOLOGUE AFUA_3G10980)-RELATED"/>
    <property type="match status" value="1"/>
</dbReference>
<evidence type="ECO:0000256" key="1">
    <source>
        <dbReference type="SAM" id="Phobius"/>
    </source>
</evidence>
<protein>
    <submittedName>
        <fullName evidence="3">VanZ family protein</fullName>
    </submittedName>
</protein>
<dbReference type="NCBIfam" id="NF037970">
    <property type="entry name" value="vanZ_1"/>
    <property type="match status" value="1"/>
</dbReference>
<dbReference type="Proteomes" id="UP001501734">
    <property type="component" value="Unassembled WGS sequence"/>
</dbReference>
<feature type="transmembrane region" description="Helical" evidence="1">
    <location>
        <begin position="89"/>
        <end position="106"/>
    </location>
</feature>
<dbReference type="RefSeq" id="WP_344911519.1">
    <property type="nucleotide sequence ID" value="NZ_BAABDL010000070.1"/>
</dbReference>